<dbReference type="EMBL" id="CP058532">
    <property type="protein sequence ID" value="QLG30096.1"/>
    <property type="molecule type" value="Genomic_DNA"/>
</dbReference>
<accession>A0A7D5KIK5</accession>
<proteinExistence type="predicted"/>
<name>A0A7D5KIK5_9EURY</name>
<evidence type="ECO:0000313" key="2">
    <source>
        <dbReference type="Proteomes" id="UP000509750"/>
    </source>
</evidence>
<dbReference type="AlphaFoldDB" id="A0A7D5KIK5"/>
<dbReference type="KEGG" id="halg:HUG10_21150"/>
<keyword evidence="2" id="KW-1185">Reference proteome</keyword>
<keyword evidence="1" id="KW-0540">Nuclease</keyword>
<dbReference type="RefSeq" id="WP_179171670.1">
    <property type="nucleotide sequence ID" value="NZ_CP058532.1"/>
</dbReference>
<dbReference type="Gene3D" id="3.90.75.20">
    <property type="match status" value="1"/>
</dbReference>
<keyword evidence="1" id="KW-0378">Hydrolase</keyword>
<dbReference type="InterPro" id="IPR044925">
    <property type="entry name" value="His-Me_finger_sf"/>
</dbReference>
<evidence type="ECO:0000313" key="1">
    <source>
        <dbReference type="EMBL" id="QLG30096.1"/>
    </source>
</evidence>
<dbReference type="SUPFAM" id="SSF54060">
    <property type="entry name" value="His-Me finger endonucleases"/>
    <property type="match status" value="1"/>
</dbReference>
<dbReference type="GeneID" id="56031397"/>
<dbReference type="OrthoDB" id="223711at2157"/>
<reference evidence="1 2" key="1">
    <citation type="submission" date="2020-07" db="EMBL/GenBank/DDBJ databases">
        <title>Gai3-2, isolated from salt lake.</title>
        <authorList>
            <person name="Cui H."/>
            <person name="Shi X."/>
        </authorList>
    </citation>
    <scope>NUCLEOTIDE SEQUENCE [LARGE SCALE GENOMIC DNA]</scope>
    <source>
        <strain evidence="1 2">Gai3-2</strain>
        <plasmid evidence="1 2">unnamed3</plasmid>
    </source>
</reference>
<organism evidence="1 2">
    <name type="scientific">Halorarum halophilum</name>
    <dbReference type="NCBI Taxonomy" id="2743090"/>
    <lineage>
        <taxon>Archaea</taxon>
        <taxon>Methanobacteriati</taxon>
        <taxon>Methanobacteriota</taxon>
        <taxon>Stenosarchaea group</taxon>
        <taxon>Halobacteria</taxon>
        <taxon>Halobacteriales</taxon>
        <taxon>Haloferacaceae</taxon>
        <taxon>Halorarum</taxon>
    </lineage>
</organism>
<gene>
    <name evidence="1" type="ORF">HUG10_21150</name>
</gene>
<keyword evidence="1" id="KW-0255">Endonuclease</keyword>
<dbReference type="Proteomes" id="UP000509750">
    <property type="component" value="Plasmid unnamed3"/>
</dbReference>
<keyword evidence="1" id="KW-0614">Plasmid</keyword>
<sequence length="152" mass="17780">MEEPWRNVVTLARAYEKYGSAEGVAEAWGCSERTIRTWLHKHDEIEVQRQGRRPSWEDTEPPNHVLEDDEGYEIVESFCPVRDETGELVKIERKAVRIHRLVMVAYWGFDAVKDAEVHHRNGGKIDNRPSNLVPLDPLRHAYVGSKYRDKWD</sequence>
<protein>
    <submittedName>
        <fullName evidence="1">HNH endonuclease</fullName>
    </submittedName>
</protein>
<dbReference type="GO" id="GO:0004519">
    <property type="term" value="F:endonuclease activity"/>
    <property type="evidence" value="ECO:0007669"/>
    <property type="project" value="UniProtKB-KW"/>
</dbReference>
<geneLocation type="plasmid" evidence="1 2">
    <name>unnamed3</name>
</geneLocation>